<evidence type="ECO:0000256" key="1">
    <source>
        <dbReference type="ARBA" id="ARBA00004442"/>
    </source>
</evidence>
<evidence type="ECO:0000313" key="8">
    <source>
        <dbReference type="EMBL" id="MFD1187392.1"/>
    </source>
</evidence>
<evidence type="ECO:0000256" key="3">
    <source>
        <dbReference type="ARBA" id="ARBA00022729"/>
    </source>
</evidence>
<dbReference type="InterPro" id="IPR033985">
    <property type="entry name" value="SusD-like_N"/>
</dbReference>
<dbReference type="EMBL" id="JBHTLD010000138">
    <property type="protein sequence ID" value="MFD1187392.1"/>
    <property type="molecule type" value="Genomic_DNA"/>
</dbReference>
<reference evidence="9" key="1">
    <citation type="journal article" date="2019" name="Int. J. Syst. Evol. Microbiol.">
        <title>The Global Catalogue of Microorganisms (GCM) 10K type strain sequencing project: providing services to taxonomists for standard genome sequencing and annotation.</title>
        <authorList>
            <consortium name="The Broad Institute Genomics Platform"/>
            <consortium name="The Broad Institute Genome Sequencing Center for Infectious Disease"/>
            <person name="Wu L."/>
            <person name="Ma J."/>
        </authorList>
    </citation>
    <scope>NUCLEOTIDE SEQUENCE [LARGE SCALE GENOMIC DNA]</scope>
    <source>
        <strain evidence="9">JCM 31319</strain>
    </source>
</reference>
<feature type="domain" description="SusD-like N-terminal" evidence="7">
    <location>
        <begin position="31"/>
        <end position="207"/>
    </location>
</feature>
<sequence length="440" mass="49123">MAMAGLSLSACEDKLNIEPRGSISPDAVTPADTEVLLNGVYDGFQGGATSYQYLSLLTDDLSSDNLAWRATFSQHGEVDNNAIQANNLLIQYYWQGLYKGIYRANFFLQTVEKLDESTFSNPARKKEVLAEARFLRAYGYYGLVTRWGGVPILTEPTNEKVARNSEEEVWNFIVEDLKYAVENAGEFKSSFYVSKPAAKALLARVYLIRKNYAEAERLAEEVIANNKFSLSENFESVFASKENSERIFSLNSTTNDQTSLSYFLLHNSLANGQKTNGGRFELPADPSLVAAYESGDKRKDVTVQPTVYGGKDYNMVWKYRGGALTGDAWPVARVAEMYLVSAEARAEQGNLGGALDRINDLRAVRGLSDISASGLGDFELKIENERRLELAIEGFRWYDLIRTGRAIEVLPNVTNKNQLKYPIPLAEITVNELLEQNEGY</sequence>
<evidence type="ECO:0000256" key="4">
    <source>
        <dbReference type="ARBA" id="ARBA00023136"/>
    </source>
</evidence>
<accession>A0ABW3SU09</accession>
<proteinExistence type="inferred from homology"/>
<dbReference type="InterPro" id="IPR012944">
    <property type="entry name" value="SusD_RagB_dom"/>
</dbReference>
<evidence type="ECO:0000256" key="2">
    <source>
        <dbReference type="ARBA" id="ARBA00006275"/>
    </source>
</evidence>
<dbReference type="Proteomes" id="UP001597094">
    <property type="component" value="Unassembled WGS sequence"/>
</dbReference>
<evidence type="ECO:0000259" key="6">
    <source>
        <dbReference type="Pfam" id="PF07980"/>
    </source>
</evidence>
<dbReference type="InterPro" id="IPR011990">
    <property type="entry name" value="TPR-like_helical_dom_sf"/>
</dbReference>
<keyword evidence="4" id="KW-0472">Membrane</keyword>
<organism evidence="8 9">
    <name type="scientific">Pontibacter rugosus</name>
    <dbReference type="NCBI Taxonomy" id="1745966"/>
    <lineage>
        <taxon>Bacteria</taxon>
        <taxon>Pseudomonadati</taxon>
        <taxon>Bacteroidota</taxon>
        <taxon>Cytophagia</taxon>
        <taxon>Cytophagales</taxon>
        <taxon>Hymenobacteraceae</taxon>
        <taxon>Pontibacter</taxon>
    </lineage>
</organism>
<comment type="caution">
    <text evidence="8">The sequence shown here is derived from an EMBL/GenBank/DDBJ whole genome shotgun (WGS) entry which is preliminary data.</text>
</comment>
<dbReference type="Gene3D" id="1.25.40.390">
    <property type="match status" value="1"/>
</dbReference>
<name>A0ABW3SU09_9BACT</name>
<evidence type="ECO:0000256" key="5">
    <source>
        <dbReference type="ARBA" id="ARBA00023237"/>
    </source>
</evidence>
<dbReference type="CDD" id="cd08977">
    <property type="entry name" value="SusD"/>
    <property type="match status" value="1"/>
</dbReference>
<keyword evidence="5" id="KW-0998">Cell outer membrane</keyword>
<dbReference type="SUPFAM" id="SSF48452">
    <property type="entry name" value="TPR-like"/>
    <property type="match status" value="1"/>
</dbReference>
<keyword evidence="9" id="KW-1185">Reference proteome</keyword>
<evidence type="ECO:0000313" key="9">
    <source>
        <dbReference type="Proteomes" id="UP001597094"/>
    </source>
</evidence>
<comment type="similarity">
    <text evidence="2">Belongs to the SusD family.</text>
</comment>
<dbReference type="Pfam" id="PF14322">
    <property type="entry name" value="SusD-like_3"/>
    <property type="match status" value="1"/>
</dbReference>
<gene>
    <name evidence="8" type="ORF">ACFQ2O_14335</name>
</gene>
<keyword evidence="3" id="KW-0732">Signal</keyword>
<dbReference type="Pfam" id="PF07980">
    <property type="entry name" value="SusD_RagB"/>
    <property type="match status" value="1"/>
</dbReference>
<comment type="subcellular location">
    <subcellularLocation>
        <location evidence="1">Cell outer membrane</location>
    </subcellularLocation>
</comment>
<feature type="domain" description="RagB/SusD" evidence="6">
    <location>
        <begin position="298"/>
        <end position="440"/>
    </location>
</feature>
<protein>
    <submittedName>
        <fullName evidence="8">RagB/SusD family nutrient uptake outer membrane protein</fullName>
    </submittedName>
</protein>
<evidence type="ECO:0000259" key="7">
    <source>
        <dbReference type="Pfam" id="PF14322"/>
    </source>
</evidence>